<dbReference type="AlphaFoldDB" id="A0A5M9L431"/>
<dbReference type="GeneID" id="90956292"/>
<evidence type="ECO:0000313" key="2">
    <source>
        <dbReference type="Proteomes" id="UP000245464"/>
    </source>
</evidence>
<reference evidence="1" key="1">
    <citation type="journal article" date="2018" name="BMC Genomics">
        <title>Comparative genomics of the wheat fungal pathogen Pyrenophora tritici-repentis reveals chromosomal variations and genome plasticity.</title>
        <authorList>
            <person name="Moolhuijzen P."/>
            <person name="See P.T."/>
            <person name="Hane J.K."/>
            <person name="Shi G."/>
            <person name="Liu Z."/>
            <person name="Oliver R.P."/>
            <person name="Moffat C.S."/>
        </authorList>
    </citation>
    <scope>NUCLEOTIDE SEQUENCE [LARGE SCALE GENOMIC DNA]</scope>
    <source>
        <strain evidence="1">M4</strain>
    </source>
</reference>
<name>A0A5M9L431_9PLEO</name>
<dbReference type="RefSeq" id="XP_065962683.1">
    <property type="nucleotide sequence ID" value="XM_066107015.1"/>
</dbReference>
<accession>A0A5M9L431</accession>
<dbReference type="Proteomes" id="UP000245464">
    <property type="component" value="Chromosome 4"/>
</dbReference>
<sequence>MVITIFQSVLVGLSALSCITLPVNSFAFDPASTLAKRETCLSKYATAPAGTQYLGLVTLSIPSEQGVTNKLNNKWGEQEVETSISLTGDSPPKASVQFQASVNNGGSLFIKPVSHPGAPLMVDRAGSCTNTYEPYVLPSQISFQFYLLPK</sequence>
<proteinExistence type="predicted"/>
<comment type="caution">
    <text evidence="1">The sequence shown here is derived from an EMBL/GenBank/DDBJ whole genome shotgun (WGS) entry which is preliminary data.</text>
</comment>
<organism evidence="1 2">
    <name type="scientific">Pyrenophora tritici-repentis</name>
    <dbReference type="NCBI Taxonomy" id="45151"/>
    <lineage>
        <taxon>Eukaryota</taxon>
        <taxon>Fungi</taxon>
        <taxon>Dikarya</taxon>
        <taxon>Ascomycota</taxon>
        <taxon>Pezizomycotina</taxon>
        <taxon>Dothideomycetes</taxon>
        <taxon>Pleosporomycetidae</taxon>
        <taxon>Pleosporales</taxon>
        <taxon>Pleosporineae</taxon>
        <taxon>Pleosporaceae</taxon>
        <taxon>Pyrenophora</taxon>
    </lineage>
</organism>
<dbReference type="EMBL" id="NQIK02000004">
    <property type="protein sequence ID" value="KAF7571787.1"/>
    <property type="molecule type" value="Genomic_DNA"/>
</dbReference>
<evidence type="ECO:0000313" key="1">
    <source>
        <dbReference type="EMBL" id="KAF7571787.1"/>
    </source>
</evidence>
<protein>
    <submittedName>
        <fullName evidence="1">Uncharacterized protein</fullName>
    </submittedName>
</protein>
<gene>
    <name evidence="1" type="ORF">PtrM4_092870</name>
</gene>
<dbReference type="KEGG" id="ptrr:90956292"/>